<evidence type="ECO:0000256" key="5">
    <source>
        <dbReference type="SAM" id="SignalP"/>
    </source>
</evidence>
<evidence type="ECO:0000313" key="10">
    <source>
        <dbReference type="Proteomes" id="UP000820977"/>
    </source>
</evidence>
<dbReference type="Gene3D" id="2.160.20.10">
    <property type="entry name" value="Single-stranded right-handed beta-helix, Pectin lyase-like"/>
    <property type="match status" value="1"/>
</dbReference>
<dbReference type="EMBL" id="JABKKJ010000002">
    <property type="protein sequence ID" value="NPE24346.1"/>
    <property type="molecule type" value="Genomic_DNA"/>
</dbReference>
<dbReference type="InterPro" id="IPR000070">
    <property type="entry name" value="Pectinesterase_cat"/>
</dbReference>
<accession>A0ABX2AYQ1</accession>
<evidence type="ECO:0000259" key="6">
    <source>
        <dbReference type="Pfam" id="PF01095"/>
    </source>
</evidence>
<comment type="similarity">
    <text evidence="1">Belongs to the pectinesterase family.</text>
</comment>
<evidence type="ECO:0000259" key="7">
    <source>
        <dbReference type="Pfam" id="PF13205"/>
    </source>
</evidence>
<feature type="domain" description="SbsA Ig-like" evidence="7">
    <location>
        <begin position="728"/>
        <end position="824"/>
    </location>
</feature>
<feature type="chain" id="PRO_5046403931" evidence="5">
    <location>
        <begin position="25"/>
        <end position="1290"/>
    </location>
</feature>
<evidence type="ECO:0000256" key="4">
    <source>
        <dbReference type="ARBA" id="ARBA00023085"/>
    </source>
</evidence>
<dbReference type="PANTHER" id="PTHR31321:SF57">
    <property type="entry name" value="PECTINESTERASE 53-RELATED"/>
    <property type="match status" value="1"/>
</dbReference>
<feature type="domain" description="Bacterial repeat" evidence="8">
    <location>
        <begin position="395"/>
        <end position="467"/>
    </location>
</feature>
<evidence type="ECO:0000313" key="9">
    <source>
        <dbReference type="EMBL" id="NPE24346.1"/>
    </source>
</evidence>
<feature type="signal peptide" evidence="5">
    <location>
        <begin position="1"/>
        <end position="24"/>
    </location>
</feature>
<feature type="domain" description="Bacterial repeat" evidence="8">
    <location>
        <begin position="484"/>
        <end position="548"/>
    </location>
</feature>
<comment type="caution">
    <text evidence="9">The sequence shown here is derived from an EMBL/GenBank/DDBJ whole genome shotgun (WGS) entry which is preliminary data.</text>
</comment>
<protein>
    <submittedName>
        <fullName evidence="9">Pectin esterase</fullName>
    </submittedName>
</protein>
<proteinExistence type="inferred from homology"/>
<dbReference type="RefSeq" id="WP_172343846.1">
    <property type="nucleotide sequence ID" value="NZ_JABKKJ010000002.1"/>
</dbReference>
<sequence length="1290" mass="139129">MTKQTLLKTLLFLFAGLIPLGGAAQQTKLVAWEFDTSNNQVPDNQIINATTGSGTVSFFSTGNYTVVPEDRAYGCVKFTAGSNSGLTDADWTNPEKHNNYIQAEFSTTGYQKPVVSFAMAADTGTKWRLVYSANGGESWVDAGEYETDQHWGTAKTFDNIAVNATNKEKVIFRILNVTNGNRGSYDSRFKSFVVMAEEYSLPSYNNEQGTITWPFDLGTEGQTGTYSPANIADAFKNNFIELGGNLSYSGTGKPNDSDIIQTKIKSASKESGPSDNNKLNFLFTTKTGIKFTPTKVSFTGTRYGTGSGNMDINWLNSDGTTISLATGQKPERNNQGTANHTDYSYSISSAPQSEGICGLNINIYNLDPNKELGFANIVIEGILDGQLADVRQCKVTVTVSPEGAGTAKVSPVGNEFDEGTEITLSQTKNFGYKFKNWTDATGKELSTEESFKYILNDDAVITANYEKLNTYALSYNVAGGANDYMVTLSPEPNVIDGKNMYEDGTKVTLTAASNPILTFTNWSTGETSSEIAVTMTEDTEVTANYDAVDFVAAWDFEKSGGDGRKADFYSADNDVAQLVLRTADGATSGWLDKSNQAAGGYEGRPGAVNWRTTGLGEYYWQTQLNCAAFTDINVKTAMTFNYNAYSTYNVEYSLDGQEWKQAAAITIPGAKTWVDAEFTLPAECNNQTAVYLRWIADKTSKVKGTQSNNDGICLGATWILGKAQIVDDGTAPKLVSTVPAEGNTTASANGKIVLTFDEKVKVADGAVATLGTQTLTPSVSGKTVIFEYKGLDYSTAYTFTLPANKVADLTDNYLADEIVINFTTKTRPAVEKAMYDFIVPDDGTFNEAITAANSRASKDKRFYIFVKDGSYEAKNTNGGTVIGSDNKTYPSVTTDLTASNVSIIGESMNGTVVFNKPTNLIEGLGKATNLCIQNNVANTYIQDLTLTNTLGDNGRAAVLQDRGNKTICKTVNLDGFQDTYYSNQNGSRFYFETSTLGGRVDFLCGGGDVVYNQCDLVIKGDGTKITAAAAPAKYGYVFLDCTIKGDKKFDGQFTLGRPWSSGACKVYYVNTTMEILPTAAGWEEMNGGWPAVFKEYNSHTASGTPVSLANRKIEFGETREDGQIVTEAKPVPGTRIPLTEEEVAELTIANVMGGADNWDPTAATEQASAPVNVKIKGTELTWDNSNYVLCWAVCKDGKVVAFTTEPAYTADDATATWSVRAANEMGGLGEATVATVATGIDEINGAGNENVAGTAYYNLQGIRVSKDYKGVVIKVDTMLDGKQVSTKIMK</sequence>
<dbReference type="SUPFAM" id="SSF51126">
    <property type="entry name" value="Pectin lyase-like"/>
    <property type="match status" value="1"/>
</dbReference>
<keyword evidence="3" id="KW-0378">Hydrolase</keyword>
<keyword evidence="10" id="KW-1185">Reference proteome</keyword>
<name>A0ABX2AYQ1_9BACT</name>
<evidence type="ECO:0000256" key="3">
    <source>
        <dbReference type="ARBA" id="ARBA00022801"/>
    </source>
</evidence>
<dbReference type="InterPro" id="IPR011050">
    <property type="entry name" value="Pectin_lyase_fold/virulence"/>
</dbReference>
<dbReference type="Pfam" id="PF13205">
    <property type="entry name" value="Big_5"/>
    <property type="match status" value="1"/>
</dbReference>
<keyword evidence="4" id="KW-0063">Aspartyl esterase</keyword>
<feature type="domain" description="Pectinesterase catalytic" evidence="6">
    <location>
        <begin position="844"/>
        <end position="1111"/>
    </location>
</feature>
<reference evidence="9 10" key="1">
    <citation type="submission" date="2020-05" db="EMBL/GenBank/DDBJ databases">
        <title>Distinct polysaccharide utilization as determinants for interspecies competition between intestinal Prevotella spp.</title>
        <authorList>
            <person name="Galvez E.J.C."/>
            <person name="Iljazovic A."/>
            <person name="Strowig T."/>
        </authorList>
    </citation>
    <scope>NUCLEOTIDE SEQUENCE [LARGE SCALE GENOMIC DNA]</scope>
    <source>
        <strain evidence="9 10">PCHR</strain>
    </source>
</reference>
<evidence type="ECO:0000256" key="1">
    <source>
        <dbReference type="ARBA" id="ARBA00008891"/>
    </source>
</evidence>
<organism evidence="9 10">
    <name type="scientific">Xylanibacter caecicola</name>
    <dbReference type="NCBI Taxonomy" id="2736294"/>
    <lineage>
        <taxon>Bacteria</taxon>
        <taxon>Pseudomonadati</taxon>
        <taxon>Bacteroidota</taxon>
        <taxon>Bacteroidia</taxon>
        <taxon>Bacteroidales</taxon>
        <taxon>Prevotellaceae</taxon>
        <taxon>Xylanibacter</taxon>
    </lineage>
</organism>
<dbReference type="InterPro" id="IPR012334">
    <property type="entry name" value="Pectin_lyas_fold"/>
</dbReference>
<gene>
    <name evidence="9" type="ORF">HPS54_02225</name>
</gene>
<keyword evidence="2 5" id="KW-0732">Signal</keyword>
<dbReference type="InterPro" id="IPR032812">
    <property type="entry name" value="SbsA_Ig"/>
</dbReference>
<evidence type="ECO:0000256" key="2">
    <source>
        <dbReference type="ARBA" id="ARBA00022729"/>
    </source>
</evidence>
<dbReference type="InterPro" id="IPR044060">
    <property type="entry name" value="Bacterial_rp_domain"/>
</dbReference>
<dbReference type="Proteomes" id="UP000820977">
    <property type="component" value="Unassembled WGS sequence"/>
</dbReference>
<dbReference type="Pfam" id="PF18998">
    <property type="entry name" value="Flg_new_2"/>
    <property type="match status" value="2"/>
</dbReference>
<dbReference type="PANTHER" id="PTHR31321">
    <property type="entry name" value="ACYL-COA THIOESTER HYDROLASE YBHC-RELATED"/>
    <property type="match status" value="1"/>
</dbReference>
<evidence type="ECO:0000259" key="8">
    <source>
        <dbReference type="Pfam" id="PF18998"/>
    </source>
</evidence>
<dbReference type="Pfam" id="PF01095">
    <property type="entry name" value="Pectinesterase"/>
    <property type="match status" value="1"/>
</dbReference>